<dbReference type="PANTHER" id="PTHR48027">
    <property type="entry name" value="HETEROGENEOUS NUCLEAR RIBONUCLEOPROTEIN 87F-RELATED"/>
    <property type="match status" value="1"/>
</dbReference>
<feature type="domain" description="RRM" evidence="3">
    <location>
        <begin position="196"/>
        <end position="281"/>
    </location>
</feature>
<comment type="caution">
    <text evidence="4">The sequence shown here is derived from an EMBL/GenBank/DDBJ whole genome shotgun (WGS) entry which is preliminary data.</text>
</comment>
<evidence type="ECO:0000259" key="3">
    <source>
        <dbReference type="PROSITE" id="PS50102"/>
    </source>
</evidence>
<dbReference type="SUPFAM" id="SSF54928">
    <property type="entry name" value="RNA-binding domain, RBD"/>
    <property type="match status" value="2"/>
</dbReference>
<evidence type="ECO:0000256" key="1">
    <source>
        <dbReference type="ARBA" id="ARBA00022884"/>
    </source>
</evidence>
<dbReference type="InterPro" id="IPR012677">
    <property type="entry name" value="Nucleotide-bd_a/b_plait_sf"/>
</dbReference>
<dbReference type="Gene3D" id="3.30.70.330">
    <property type="match status" value="2"/>
</dbReference>
<dbReference type="FunFam" id="3.30.70.330:FF:001478">
    <property type="match status" value="1"/>
</dbReference>
<keyword evidence="1 2" id="KW-0694">RNA-binding</keyword>
<feature type="domain" description="RRM" evidence="3">
    <location>
        <begin position="45"/>
        <end position="127"/>
    </location>
</feature>
<dbReference type="PROSITE" id="PS50102">
    <property type="entry name" value="RRM"/>
    <property type="match status" value="2"/>
</dbReference>
<evidence type="ECO:0000313" key="4">
    <source>
        <dbReference type="EMBL" id="KAG2440374.1"/>
    </source>
</evidence>
<dbReference type="SMART" id="SM00360">
    <property type="entry name" value="RRM"/>
    <property type="match status" value="2"/>
</dbReference>
<keyword evidence="5" id="KW-1185">Reference proteome</keyword>
<dbReference type="InterPro" id="IPR035979">
    <property type="entry name" value="RBD_domain_sf"/>
</dbReference>
<dbReference type="Pfam" id="PF00076">
    <property type="entry name" value="RRM_1"/>
    <property type="match status" value="2"/>
</dbReference>
<evidence type="ECO:0000256" key="2">
    <source>
        <dbReference type="PROSITE-ProRule" id="PRU00176"/>
    </source>
</evidence>
<organism evidence="4 5">
    <name type="scientific">Chlamydomonas incerta</name>
    <dbReference type="NCBI Taxonomy" id="51695"/>
    <lineage>
        <taxon>Eukaryota</taxon>
        <taxon>Viridiplantae</taxon>
        <taxon>Chlorophyta</taxon>
        <taxon>core chlorophytes</taxon>
        <taxon>Chlorophyceae</taxon>
        <taxon>CS clade</taxon>
        <taxon>Chlamydomonadales</taxon>
        <taxon>Chlamydomonadaceae</taxon>
        <taxon>Chlamydomonas</taxon>
    </lineage>
</organism>
<dbReference type="InterPro" id="IPR052462">
    <property type="entry name" value="SLIRP/GR-RBP-like"/>
</dbReference>
<dbReference type="OrthoDB" id="410044at2759"/>
<dbReference type="GO" id="GO:0003723">
    <property type="term" value="F:RNA binding"/>
    <property type="evidence" value="ECO:0007669"/>
    <property type="project" value="UniProtKB-UniRule"/>
</dbReference>
<gene>
    <name evidence="4" type="ORF">HXX76_004479</name>
</gene>
<reference evidence="4" key="1">
    <citation type="journal article" date="2020" name="bioRxiv">
        <title>Comparative genomics of Chlamydomonas.</title>
        <authorList>
            <person name="Craig R.J."/>
            <person name="Hasan A.R."/>
            <person name="Ness R.W."/>
            <person name="Keightley P.D."/>
        </authorList>
    </citation>
    <scope>NUCLEOTIDE SEQUENCE</scope>
    <source>
        <strain evidence="4">SAG 7.73</strain>
    </source>
</reference>
<evidence type="ECO:0000313" key="5">
    <source>
        <dbReference type="Proteomes" id="UP000650467"/>
    </source>
</evidence>
<dbReference type="AlphaFoldDB" id="A0A835THD5"/>
<dbReference type="Proteomes" id="UP000650467">
    <property type="component" value="Unassembled WGS sequence"/>
</dbReference>
<name>A0A835THD5_CHLIN</name>
<protein>
    <recommendedName>
        <fullName evidence="3">RRM domain-containing protein</fullName>
    </recommendedName>
</protein>
<sequence length="506" mass="51675">MQASLHAAFRDGNAFEGDELSPAELLAAQGPSRAVLDDPVNQDNRQLFFAKVLRSATEEEVRRLFGQFGKVTDVNLFRAFQGAPTTKGCGLVTMGTHHEAVSAIAALDNQFVWEGMETPMVVKWMDMALQRRRREQHLANMRQAMAGGAGLGFVPGGLALATSLPVAPNLSLMQPSFLDALEPAEAPPPGCAPDAIKLFVGNVPKSCTDEQLLPLFQSIGKVVELVIVHDKVTHESKGSAFVWYATRADAERAILQFNFRHVLPDPSGDQDRPLVVRRAKTRAKPLKSGSLLGGLGAVGGAGIGGMAGVGSSAPFFKQMQSAGMVGLAGLEALQLGDAASNLAAYGGGGMHQPGMGVGMGGGPGAAGLNMPTYRPMGLGMAGGGGGGGGGGLYDAYPGGSDQLFGDLGLGGGGGGGGHSGGLDVLGGLQQPGGGGGGMAQSLAQSMTLNQNQLAVLNTHLFSVQTVSGAQLHISPGAPGLFNLVVSGNKAQVETAKGLIQTVLSHA</sequence>
<dbReference type="FunFam" id="3.30.70.330:FF:001476">
    <property type="entry name" value="Predicted protein"/>
    <property type="match status" value="1"/>
</dbReference>
<accession>A0A835THD5</accession>
<dbReference type="EMBL" id="JAEHOC010000007">
    <property type="protein sequence ID" value="KAG2440374.1"/>
    <property type="molecule type" value="Genomic_DNA"/>
</dbReference>
<proteinExistence type="predicted"/>
<dbReference type="InterPro" id="IPR000504">
    <property type="entry name" value="RRM_dom"/>
</dbReference>